<gene>
    <name evidence="2" type="ORF">F3N42_08775</name>
</gene>
<name>A0A5N0TAF5_9GAMM</name>
<keyword evidence="1" id="KW-1133">Transmembrane helix</keyword>
<feature type="transmembrane region" description="Helical" evidence="1">
    <location>
        <begin position="675"/>
        <end position="696"/>
    </location>
</feature>
<keyword evidence="1" id="KW-0812">Transmembrane</keyword>
<feature type="transmembrane region" description="Helical" evidence="1">
    <location>
        <begin position="258"/>
        <end position="279"/>
    </location>
</feature>
<dbReference type="AlphaFoldDB" id="A0A5N0TAF5"/>
<feature type="transmembrane region" description="Helical" evidence="1">
    <location>
        <begin position="708"/>
        <end position="728"/>
    </location>
</feature>
<dbReference type="EMBL" id="VYXP01000005">
    <property type="protein sequence ID" value="KAA9131404.1"/>
    <property type="molecule type" value="Genomic_DNA"/>
</dbReference>
<dbReference type="PANTHER" id="PTHR33406">
    <property type="entry name" value="MEMBRANE PROTEIN MJ1562-RELATED"/>
    <property type="match status" value="1"/>
</dbReference>
<evidence type="ECO:0000313" key="2">
    <source>
        <dbReference type="EMBL" id="KAA9131404.1"/>
    </source>
</evidence>
<feature type="transmembrane region" description="Helical" evidence="1">
    <location>
        <begin position="285"/>
        <end position="305"/>
    </location>
</feature>
<feature type="transmembrane region" description="Helical" evidence="1">
    <location>
        <begin position="326"/>
        <end position="343"/>
    </location>
</feature>
<reference evidence="2 3" key="1">
    <citation type="submission" date="2019-09" db="EMBL/GenBank/DDBJ databases">
        <title>Wenzhouxiangella sp. Genome sequencing and assembly.</title>
        <authorList>
            <person name="Zhang R."/>
        </authorList>
    </citation>
    <scope>NUCLEOTIDE SEQUENCE [LARGE SCALE GENOMIC DNA]</scope>
    <source>
        <strain evidence="2 3">W260</strain>
    </source>
</reference>
<protein>
    <recommendedName>
        <fullName evidence="4">MMPL family transporter</fullName>
    </recommendedName>
</protein>
<organism evidence="2 3">
    <name type="scientific">Marinihelvus fidelis</name>
    <dbReference type="NCBI Taxonomy" id="2613842"/>
    <lineage>
        <taxon>Bacteria</taxon>
        <taxon>Pseudomonadati</taxon>
        <taxon>Pseudomonadota</taxon>
        <taxon>Gammaproteobacteria</taxon>
        <taxon>Chromatiales</taxon>
        <taxon>Wenzhouxiangellaceae</taxon>
        <taxon>Marinihelvus</taxon>
    </lineage>
</organism>
<sequence>MNAASQHRRRVVAAWLLALLAGLVIIATRLGFSYDLGLFLPRAEGLDQRVLVARAGDTPGARFLLLALPPGVDVPAGVVARLSAHSDIARLPGQGNTDSRPPEPAWRYRYLLTDTDWSTEGLAATLRDRLAELGLAPDPTYEALLRHDPTLASFDALSGLDVTVSGAAAGLTGRQVLVIETVAAPFDLDGQAGAIAAVRDALAAEGLDPGAAEISGAGVFGVELRDTIRAEATWRSLAASIALVLVIGLAYRRFSVLWLAAVPLATGMVAGLAALTLAFEQVHGITLAFGFTLLGIAIDFPLHYFSHRRHSPGGDAMRRVWPTLRLGAVSTALAYGALLLGGAEGMAQLGLFSAVGVIAAAATTRWVLPVLAGDAAGEPLDVVESGNAGSPGLVLPLVVLVAALIALAAMPFGLAGSVPFWNRDLSALSPVPEAQLRRDAALRQAVGAPSMRYQLALADSDPDQLARRRQALHEALVAAVRAEQLEGFRDLAPLLPPVSLQRERQNRIPSEAVLRERLRAATAELPFGESAFEPFIDDAMAAKDLAPVSAADYAGSPLAPLVDASLLRLAGPAGEVQWVSLVDLPGTVSRDVVDGIAERFDGEVFVVDYRQASESLVAGYQQRTWRVLGMVLVLIAALLCWRVRPARAAWSLACVAAALVSSALLLRLLTGPLDLYHMVGLLLVGGLGLDYALFLGRGGRDWADTRHAVATCAASTVVAFAVLAASGIPALRSLGTAVALGALLSYLVARLGSRRTQA</sequence>
<comment type="caution">
    <text evidence="2">The sequence shown here is derived from an EMBL/GenBank/DDBJ whole genome shotgun (WGS) entry which is preliminary data.</text>
</comment>
<dbReference type="SUPFAM" id="SSF82866">
    <property type="entry name" value="Multidrug efflux transporter AcrB transmembrane domain"/>
    <property type="match status" value="2"/>
</dbReference>
<feature type="transmembrane region" description="Helical" evidence="1">
    <location>
        <begin position="393"/>
        <end position="414"/>
    </location>
</feature>
<evidence type="ECO:0000313" key="3">
    <source>
        <dbReference type="Proteomes" id="UP000325372"/>
    </source>
</evidence>
<keyword evidence="3" id="KW-1185">Reference proteome</keyword>
<feature type="transmembrane region" description="Helical" evidence="1">
    <location>
        <begin position="648"/>
        <end position="669"/>
    </location>
</feature>
<proteinExistence type="predicted"/>
<feature type="transmembrane region" description="Helical" evidence="1">
    <location>
        <begin position="349"/>
        <end position="372"/>
    </location>
</feature>
<dbReference type="Gene3D" id="1.20.1640.10">
    <property type="entry name" value="Multidrug efflux transporter AcrB transmembrane domain"/>
    <property type="match status" value="2"/>
</dbReference>
<dbReference type="GO" id="GO:0005886">
    <property type="term" value="C:plasma membrane"/>
    <property type="evidence" value="ECO:0007669"/>
    <property type="project" value="TreeGrafter"/>
</dbReference>
<evidence type="ECO:0000256" key="1">
    <source>
        <dbReference type="SAM" id="Phobius"/>
    </source>
</evidence>
<evidence type="ECO:0008006" key="4">
    <source>
        <dbReference type="Google" id="ProtNLM"/>
    </source>
</evidence>
<accession>A0A5N0TAF5</accession>
<dbReference type="InterPro" id="IPR050545">
    <property type="entry name" value="Mycobact_MmpL"/>
</dbReference>
<dbReference type="Proteomes" id="UP000325372">
    <property type="component" value="Unassembled WGS sequence"/>
</dbReference>
<keyword evidence="1" id="KW-0472">Membrane</keyword>
<feature type="transmembrane region" description="Helical" evidence="1">
    <location>
        <begin position="734"/>
        <end position="752"/>
    </location>
</feature>
<dbReference type="PANTHER" id="PTHR33406:SF13">
    <property type="entry name" value="MEMBRANE PROTEIN YDFJ"/>
    <property type="match status" value="1"/>
</dbReference>
<dbReference type="RefSeq" id="WP_150864054.1">
    <property type="nucleotide sequence ID" value="NZ_VYXP01000005.1"/>
</dbReference>